<protein>
    <submittedName>
        <fullName evidence="2">GNAT family N-acetyltransferase</fullName>
    </submittedName>
</protein>
<evidence type="ECO:0000313" key="3">
    <source>
        <dbReference type="Proteomes" id="UP001500620"/>
    </source>
</evidence>
<dbReference type="Proteomes" id="UP001500620">
    <property type="component" value="Unassembled WGS sequence"/>
</dbReference>
<reference evidence="3" key="1">
    <citation type="journal article" date="2019" name="Int. J. Syst. Evol. Microbiol.">
        <title>The Global Catalogue of Microorganisms (GCM) 10K type strain sequencing project: providing services to taxonomists for standard genome sequencing and annotation.</title>
        <authorList>
            <consortium name="The Broad Institute Genomics Platform"/>
            <consortium name="The Broad Institute Genome Sequencing Center for Infectious Disease"/>
            <person name="Wu L."/>
            <person name="Ma J."/>
        </authorList>
    </citation>
    <scope>NUCLEOTIDE SEQUENCE [LARGE SCALE GENOMIC DNA]</scope>
    <source>
        <strain evidence="3">JCM 17441</strain>
    </source>
</reference>
<feature type="domain" description="N-acetyltransferase" evidence="1">
    <location>
        <begin position="3"/>
        <end position="143"/>
    </location>
</feature>
<dbReference type="RefSeq" id="WP_345123270.1">
    <property type="nucleotide sequence ID" value="NZ_BAABAT010000003.1"/>
</dbReference>
<dbReference type="EMBL" id="BAABAT010000003">
    <property type="protein sequence ID" value="GAA4246566.1"/>
    <property type="molecule type" value="Genomic_DNA"/>
</dbReference>
<dbReference type="SUPFAM" id="SSF55729">
    <property type="entry name" value="Acyl-CoA N-acyltransferases (Nat)"/>
    <property type="match status" value="1"/>
</dbReference>
<accession>A0ABP8D364</accession>
<gene>
    <name evidence="2" type="ORF">GCM10022255_018320</name>
</gene>
<comment type="caution">
    <text evidence="2">The sequence shown here is derived from an EMBL/GenBank/DDBJ whole genome shotgun (WGS) entry which is preliminary data.</text>
</comment>
<dbReference type="InterPro" id="IPR016181">
    <property type="entry name" value="Acyl_CoA_acyltransferase"/>
</dbReference>
<dbReference type="Gene3D" id="3.40.630.30">
    <property type="match status" value="1"/>
</dbReference>
<evidence type="ECO:0000313" key="2">
    <source>
        <dbReference type="EMBL" id="GAA4246566.1"/>
    </source>
</evidence>
<dbReference type="PROSITE" id="PS51186">
    <property type="entry name" value="GNAT"/>
    <property type="match status" value="1"/>
</dbReference>
<dbReference type="Pfam" id="PF13673">
    <property type="entry name" value="Acetyltransf_10"/>
    <property type="match status" value="1"/>
</dbReference>
<proteinExistence type="predicted"/>
<sequence length="143" mass="15242">MIATFADLSAADLYRLLKLRCDVFVVEQHCPYPELDGRDTEPGTLHLWLDAPDGTVAAYLRVLDEPGGGARIGRVVTAASHRGQGLAARLLSAALERIGPGREVVLDAQTGATGVYARFGFAVSGPAFDDEGVEHVPMRRPAS</sequence>
<dbReference type="InterPro" id="IPR000182">
    <property type="entry name" value="GNAT_dom"/>
</dbReference>
<name>A0ABP8D364_9ACTN</name>
<keyword evidence="3" id="KW-1185">Reference proteome</keyword>
<organism evidence="2 3">
    <name type="scientific">Dactylosporangium darangshiense</name>
    <dbReference type="NCBI Taxonomy" id="579108"/>
    <lineage>
        <taxon>Bacteria</taxon>
        <taxon>Bacillati</taxon>
        <taxon>Actinomycetota</taxon>
        <taxon>Actinomycetes</taxon>
        <taxon>Micromonosporales</taxon>
        <taxon>Micromonosporaceae</taxon>
        <taxon>Dactylosporangium</taxon>
    </lineage>
</organism>
<evidence type="ECO:0000259" key="1">
    <source>
        <dbReference type="PROSITE" id="PS51186"/>
    </source>
</evidence>